<protein>
    <recommendedName>
        <fullName evidence="3">fructose-bisphosphatase</fullName>
        <ecNumber evidence="3">3.1.3.11</ecNumber>
    </recommendedName>
</protein>
<dbReference type="OrthoDB" id="58111at2157"/>
<dbReference type="GO" id="GO:0006020">
    <property type="term" value="P:inositol metabolic process"/>
    <property type="evidence" value="ECO:0007669"/>
    <property type="project" value="TreeGrafter"/>
</dbReference>
<accession>E3GWS0</accession>
<evidence type="ECO:0000256" key="6">
    <source>
        <dbReference type="ARBA" id="ARBA00022842"/>
    </source>
</evidence>
<feature type="binding site" evidence="9">
    <location>
        <position position="227"/>
    </location>
    <ligand>
        <name>Mg(2+)</name>
        <dbReference type="ChEBI" id="CHEBI:18420"/>
        <label>1</label>
        <note>catalytic</note>
    </ligand>
</feature>
<dbReference type="STRING" id="523846.Mfer_1203"/>
<keyword evidence="11" id="KW-1185">Reference proteome</keyword>
<evidence type="ECO:0000256" key="7">
    <source>
        <dbReference type="ARBA" id="ARBA00023277"/>
    </source>
</evidence>
<comment type="catalytic activity">
    <reaction evidence="1">
        <text>beta-D-fructose 1,6-bisphosphate + H2O = beta-D-fructose 6-phosphate + phosphate</text>
        <dbReference type="Rhea" id="RHEA:11064"/>
        <dbReference type="ChEBI" id="CHEBI:15377"/>
        <dbReference type="ChEBI" id="CHEBI:32966"/>
        <dbReference type="ChEBI" id="CHEBI:43474"/>
        <dbReference type="ChEBI" id="CHEBI:57634"/>
        <dbReference type="EC" id="3.1.3.11"/>
    </reaction>
</comment>
<dbReference type="PANTHER" id="PTHR20854">
    <property type="entry name" value="INOSITOL MONOPHOSPHATASE"/>
    <property type="match status" value="1"/>
</dbReference>
<dbReference type="Gene3D" id="3.40.190.80">
    <property type="match status" value="1"/>
</dbReference>
<evidence type="ECO:0000256" key="4">
    <source>
        <dbReference type="ARBA" id="ARBA00022723"/>
    </source>
</evidence>
<keyword evidence="4 9" id="KW-0479">Metal-binding</keyword>
<dbReference type="GO" id="GO:0046872">
    <property type="term" value="F:metal ion binding"/>
    <property type="evidence" value="ECO:0007669"/>
    <property type="project" value="UniProtKB-KW"/>
</dbReference>
<dbReference type="FunFam" id="3.40.190.80:FF:000020">
    <property type="entry name" value="Fructose-1,6-bisphosphatase/inositol-1-monophosphatase"/>
    <property type="match status" value="1"/>
</dbReference>
<dbReference type="InterPro" id="IPR000760">
    <property type="entry name" value="Inositol_monophosphatase-like"/>
</dbReference>
<feature type="binding site" evidence="9">
    <location>
        <position position="96"/>
    </location>
    <ligand>
        <name>Mg(2+)</name>
        <dbReference type="ChEBI" id="CHEBI:18420"/>
        <label>1</label>
        <note>catalytic</note>
    </ligand>
</feature>
<name>E3GWS0_METFV</name>
<keyword evidence="5 10" id="KW-0378">Hydrolase</keyword>
<evidence type="ECO:0000256" key="8">
    <source>
        <dbReference type="ARBA" id="ARBA00038103"/>
    </source>
</evidence>
<dbReference type="PRINTS" id="PR00377">
    <property type="entry name" value="IMPHPHTASES"/>
</dbReference>
<feature type="binding site" evidence="9">
    <location>
        <position position="98"/>
    </location>
    <ligand>
        <name>Mg(2+)</name>
        <dbReference type="ChEBI" id="CHEBI:18420"/>
        <label>1</label>
        <note>catalytic</note>
    </ligand>
</feature>
<evidence type="ECO:0000313" key="11">
    <source>
        <dbReference type="Proteomes" id="UP000002315"/>
    </source>
</evidence>
<dbReference type="AlphaFoldDB" id="E3GWS0"/>
<dbReference type="SUPFAM" id="SSF56655">
    <property type="entry name" value="Carbohydrate phosphatase"/>
    <property type="match status" value="1"/>
</dbReference>
<keyword evidence="7" id="KW-0119">Carbohydrate metabolism</keyword>
<dbReference type="GO" id="GO:0007165">
    <property type="term" value="P:signal transduction"/>
    <property type="evidence" value="ECO:0007669"/>
    <property type="project" value="TreeGrafter"/>
</dbReference>
<proteinExistence type="inferred from homology"/>
<evidence type="ECO:0000256" key="2">
    <source>
        <dbReference type="ARBA" id="ARBA00001946"/>
    </source>
</evidence>
<reference evidence="10 11" key="1">
    <citation type="journal article" date="2010" name="Stand. Genomic Sci.">
        <title>Complete genome sequence of Methanothermus fervidus type strain (V24S).</title>
        <authorList>
            <person name="Anderson I."/>
            <person name="Djao O.D."/>
            <person name="Misra M."/>
            <person name="Chertkov O."/>
            <person name="Nolan M."/>
            <person name="Lucas S."/>
            <person name="Lapidus A."/>
            <person name="Del Rio T.G."/>
            <person name="Tice H."/>
            <person name="Cheng J.F."/>
            <person name="Tapia R."/>
            <person name="Han C."/>
            <person name="Goodwin L."/>
            <person name="Pitluck S."/>
            <person name="Liolios K."/>
            <person name="Ivanova N."/>
            <person name="Mavromatis K."/>
            <person name="Mikhailova N."/>
            <person name="Pati A."/>
            <person name="Brambilla E."/>
            <person name="Chen A."/>
            <person name="Palaniappan K."/>
            <person name="Land M."/>
            <person name="Hauser L."/>
            <person name="Chang Y.J."/>
            <person name="Jeffries C.D."/>
            <person name="Sikorski J."/>
            <person name="Spring S."/>
            <person name="Rohde M."/>
            <person name="Eichinger K."/>
            <person name="Huber H."/>
            <person name="Wirth R."/>
            <person name="Goker M."/>
            <person name="Detter J.C."/>
            <person name="Woyke T."/>
            <person name="Bristow J."/>
            <person name="Eisen J.A."/>
            <person name="Markowitz V."/>
            <person name="Hugenholtz P."/>
            <person name="Klenk H.P."/>
            <person name="Kyrpides N.C."/>
        </authorList>
    </citation>
    <scope>NUCLEOTIDE SEQUENCE [LARGE SCALE GENOMIC DNA]</scope>
    <source>
        <strain evidence="11">ATCC 43054 / DSM 2088 / JCM 10308 / V24 S</strain>
    </source>
</reference>
<dbReference type="Pfam" id="PF00459">
    <property type="entry name" value="Inositol_P"/>
    <property type="match status" value="1"/>
</dbReference>
<dbReference type="EC" id="3.1.3.11" evidence="3"/>
<dbReference type="GO" id="GO:0046854">
    <property type="term" value="P:phosphatidylinositol phosphate biosynthetic process"/>
    <property type="evidence" value="ECO:0007669"/>
    <property type="project" value="InterPro"/>
</dbReference>
<dbReference type="PROSITE" id="PS00630">
    <property type="entry name" value="IMP_2"/>
    <property type="match status" value="1"/>
</dbReference>
<dbReference type="PANTHER" id="PTHR20854:SF4">
    <property type="entry name" value="INOSITOL-1-MONOPHOSPHATASE-RELATED"/>
    <property type="match status" value="1"/>
</dbReference>
<keyword evidence="6 9" id="KW-0460">Magnesium</keyword>
<feature type="binding site" evidence="9">
    <location>
        <position position="99"/>
    </location>
    <ligand>
        <name>Mg(2+)</name>
        <dbReference type="ChEBI" id="CHEBI:18420"/>
        <label>1</label>
        <note>catalytic</note>
    </ligand>
</feature>
<dbReference type="FunFam" id="3.30.540.10:FF:000027">
    <property type="entry name" value="Fructose-1,6-bisphosphatase/inositol-1-monophosphatase"/>
    <property type="match status" value="1"/>
</dbReference>
<gene>
    <name evidence="10" type="ordered locus">Mfer_1203</name>
</gene>
<dbReference type="Gene3D" id="3.30.540.10">
    <property type="entry name" value="Fructose-1,6-Bisphosphatase, subunit A, domain 1"/>
    <property type="match status" value="1"/>
</dbReference>
<dbReference type="HOGENOM" id="CLU_044118_5_0_2"/>
<evidence type="ECO:0000313" key="10">
    <source>
        <dbReference type="EMBL" id="ADP77989.1"/>
    </source>
</evidence>
<sequence>MDESEIRKWKKVSLEMARRVERAISPLIGTEEAGKIVKMGADGTPTKLIDLIAEDEVINVLKEVGEPVGLVTEESGSFDINKKVVSRNKKITFVVDPLDGTTNAIKNIPFYGISIAVAEHPQNRDPVLNDVVIGVVRNFTTRDTYTAIKDRGASLNGNEISPSSNKFLNEASVGAFIYGTRFKDLDNLCSKIRRMRILGAVALELSYVANGVYDAFIDIRGRLRIVDIAAAKLIVDEAGGIVTDHQGNVINGPLNVRERTSLVAAGNNALHSKIIEVLEEL</sequence>
<dbReference type="GO" id="GO:0008934">
    <property type="term" value="F:inositol monophosphate 1-phosphatase activity"/>
    <property type="evidence" value="ECO:0007669"/>
    <property type="project" value="TreeGrafter"/>
</dbReference>
<dbReference type="EMBL" id="CP002278">
    <property type="protein sequence ID" value="ADP77989.1"/>
    <property type="molecule type" value="Genomic_DNA"/>
</dbReference>
<comment type="cofactor">
    <cofactor evidence="2 9">
        <name>Mg(2+)</name>
        <dbReference type="ChEBI" id="CHEBI:18420"/>
    </cofactor>
</comment>
<dbReference type="KEGG" id="mfv:Mfer_1203"/>
<dbReference type="Proteomes" id="UP000002315">
    <property type="component" value="Chromosome"/>
</dbReference>
<feature type="binding site" evidence="9">
    <location>
        <position position="73"/>
    </location>
    <ligand>
        <name>Mg(2+)</name>
        <dbReference type="ChEBI" id="CHEBI:18420"/>
        <label>1</label>
        <note>catalytic</note>
    </ligand>
</feature>
<dbReference type="GO" id="GO:0042132">
    <property type="term" value="F:fructose 1,6-bisphosphate 1-phosphatase activity"/>
    <property type="evidence" value="ECO:0007669"/>
    <property type="project" value="UniProtKB-EC"/>
</dbReference>
<dbReference type="PROSITE" id="PS00629">
    <property type="entry name" value="IMP_1"/>
    <property type="match status" value="1"/>
</dbReference>
<evidence type="ECO:0000256" key="9">
    <source>
        <dbReference type="PIRSR" id="PIRSR600760-2"/>
    </source>
</evidence>
<comment type="similarity">
    <text evidence="8">Belongs to the inositol monophosphatase superfamily. FBPase class 4 family.</text>
</comment>
<dbReference type="NCBIfam" id="NF009321">
    <property type="entry name" value="PRK12676.1"/>
    <property type="match status" value="1"/>
</dbReference>
<evidence type="ECO:0000256" key="1">
    <source>
        <dbReference type="ARBA" id="ARBA00001273"/>
    </source>
</evidence>
<organism evidence="10 11">
    <name type="scientific">Methanothermus fervidus (strain ATCC 43054 / DSM 2088 / JCM 10308 / V24 S)</name>
    <dbReference type="NCBI Taxonomy" id="523846"/>
    <lineage>
        <taxon>Archaea</taxon>
        <taxon>Methanobacteriati</taxon>
        <taxon>Methanobacteriota</taxon>
        <taxon>Methanomada group</taxon>
        <taxon>Methanobacteria</taxon>
        <taxon>Methanobacteriales</taxon>
        <taxon>Methanothermaceae</taxon>
        <taxon>Methanothermus</taxon>
    </lineage>
</organism>
<dbReference type="InterPro" id="IPR020583">
    <property type="entry name" value="Inositol_monoP_metal-BS"/>
</dbReference>
<dbReference type="InterPro" id="IPR020550">
    <property type="entry name" value="Inositol_monophosphatase_CS"/>
</dbReference>
<evidence type="ECO:0000256" key="5">
    <source>
        <dbReference type="ARBA" id="ARBA00022801"/>
    </source>
</evidence>
<evidence type="ECO:0000256" key="3">
    <source>
        <dbReference type="ARBA" id="ARBA00013093"/>
    </source>
</evidence>